<proteinExistence type="predicted"/>
<accession>A0ACC4ZZD3</accession>
<evidence type="ECO:0000313" key="2">
    <source>
        <dbReference type="Proteomes" id="UP000074866"/>
    </source>
</evidence>
<sequence>MQKKILVVDDDKDIVKLITKSLSYEGFETIPAYSGKEALCALKENHIDFIILDIMMPGMNGLDVCRSIRNSYNAPILFLSARDKDIDKIVGLEIGADDYMTKPFSIQELTSRIRANFRKVDRLLKEWNELSPNRERTDSPLILNDKTFEVFLNNRMLNLSTKEFQILSMLMHNPNNVLTRERIYEYVWGDEYGELNTVTVHIKNIRKKLGPEYDFIKTIWGIGYKYKERE</sequence>
<dbReference type="Proteomes" id="UP000074866">
    <property type="component" value="Unassembled WGS sequence"/>
</dbReference>
<comment type="caution">
    <text evidence="1">The sequence shown here is derived from an EMBL/GenBank/DDBJ whole genome shotgun (WGS) entry which is preliminary data.</text>
</comment>
<keyword evidence="2" id="KW-1185">Reference proteome</keyword>
<name>A0ACC4ZZD3_9BACL</name>
<organism evidence="1 2">
    <name type="scientific">Paenibacillus jamilae</name>
    <dbReference type="NCBI Taxonomy" id="114136"/>
    <lineage>
        <taxon>Bacteria</taxon>
        <taxon>Bacillati</taxon>
        <taxon>Bacillota</taxon>
        <taxon>Bacilli</taxon>
        <taxon>Bacillales</taxon>
        <taxon>Paenibacillaceae</taxon>
        <taxon>Paenibacillus</taxon>
    </lineage>
</organism>
<protein>
    <submittedName>
        <fullName evidence="1">Uncharacterized protein</fullName>
    </submittedName>
</protein>
<reference evidence="1 2" key="1">
    <citation type="journal article" date="2016" name="Front. Microbiol.">
        <title>Genomic Resource of Rice Seed Associated Bacteria.</title>
        <authorList>
            <person name="Midha S."/>
            <person name="Bansal K."/>
            <person name="Sharma S."/>
            <person name="Kumar N."/>
            <person name="Patil P.P."/>
            <person name="Chaudhry V."/>
            <person name="Patil P.B."/>
        </authorList>
    </citation>
    <scope>NUCLEOTIDE SEQUENCE [LARGE SCALE GENOMIC DNA]</scope>
    <source>
        <strain evidence="1 2">NS115</strain>
    </source>
</reference>
<dbReference type="EMBL" id="LDRX01000016">
    <property type="protein sequence ID" value="KTS84351.1"/>
    <property type="molecule type" value="Genomic_DNA"/>
</dbReference>
<gene>
    <name evidence="1" type="ORF">NS115_03955</name>
</gene>
<evidence type="ECO:0000313" key="1">
    <source>
        <dbReference type="EMBL" id="KTS84351.1"/>
    </source>
</evidence>